<dbReference type="PANTHER" id="PTHR38776:SF1">
    <property type="entry name" value="MLTA-INTERACTING PROTEIN-RELATED"/>
    <property type="match status" value="1"/>
</dbReference>
<dbReference type="RefSeq" id="WP_046561651.1">
    <property type="nucleotide sequence ID" value="NZ_CP010975.1"/>
</dbReference>
<dbReference type="InterPro" id="IPR010583">
    <property type="entry name" value="MipA"/>
</dbReference>
<evidence type="ECO:0000256" key="4">
    <source>
        <dbReference type="ARBA" id="ARBA00023136"/>
    </source>
</evidence>
<dbReference type="AlphaFoldDB" id="A0A0F6TRQ5"/>
<dbReference type="OrthoDB" id="8562138at2"/>
<dbReference type="STRING" id="914150.TQ33_1660"/>
<organism evidence="7 8">
    <name type="scientific">Kangiella geojedonensis</name>
    <dbReference type="NCBI Taxonomy" id="914150"/>
    <lineage>
        <taxon>Bacteria</taxon>
        <taxon>Pseudomonadati</taxon>
        <taxon>Pseudomonadota</taxon>
        <taxon>Gammaproteobacteria</taxon>
        <taxon>Kangiellales</taxon>
        <taxon>Kangiellaceae</taxon>
        <taxon>Kangiella</taxon>
    </lineage>
</organism>
<reference evidence="7 8" key="1">
    <citation type="submission" date="2015-02" db="EMBL/GenBank/DDBJ databases">
        <title>Complete genome sequence of Kangiella geojedonensis strain YCS-5T.</title>
        <authorList>
            <person name="Kim K.M."/>
        </authorList>
    </citation>
    <scope>NUCLEOTIDE SEQUENCE [LARGE SCALE GENOMIC DNA]</scope>
    <source>
        <strain evidence="7 8">YCS-5</strain>
    </source>
</reference>
<evidence type="ECO:0000256" key="6">
    <source>
        <dbReference type="SAM" id="SignalP"/>
    </source>
</evidence>
<keyword evidence="3 6" id="KW-0732">Signal</keyword>
<evidence type="ECO:0000313" key="8">
    <source>
        <dbReference type="Proteomes" id="UP000034071"/>
    </source>
</evidence>
<evidence type="ECO:0000256" key="2">
    <source>
        <dbReference type="ARBA" id="ARBA00005722"/>
    </source>
</evidence>
<comment type="similarity">
    <text evidence="2">Belongs to the MipA/OmpV family.</text>
</comment>
<dbReference type="KEGG" id="kge:TQ33_1660"/>
<evidence type="ECO:0000256" key="5">
    <source>
        <dbReference type="ARBA" id="ARBA00023237"/>
    </source>
</evidence>
<proteinExistence type="inferred from homology"/>
<gene>
    <name evidence="7" type="ORF">TQ33_1660</name>
</gene>
<keyword evidence="4" id="KW-0472">Membrane</keyword>
<keyword evidence="8" id="KW-1185">Reference proteome</keyword>
<dbReference type="GO" id="GO:0009279">
    <property type="term" value="C:cell outer membrane"/>
    <property type="evidence" value="ECO:0007669"/>
    <property type="project" value="UniProtKB-SubCell"/>
</dbReference>
<evidence type="ECO:0000256" key="3">
    <source>
        <dbReference type="ARBA" id="ARBA00022729"/>
    </source>
</evidence>
<dbReference type="PANTHER" id="PTHR38776">
    <property type="entry name" value="MLTA-INTERACTING PROTEIN-RELATED"/>
    <property type="match status" value="1"/>
</dbReference>
<evidence type="ECO:0008006" key="9">
    <source>
        <dbReference type="Google" id="ProtNLM"/>
    </source>
</evidence>
<name>A0A0F6TRQ5_9GAMM</name>
<sequence>MKHLSLTLTLLLSTWVSFAEPAEISIEAIDKNPSVTETTQSDDMKTAEQEVGEWNLSISMGYGKVESIINNVDDYELYLLPSISYYGERFFLENTTMGYSLYEDERLYLDLVGRLNEDGIYVKLEDFGVFSALGIQPPLRNPRLPPPSEVERDMSYLGGLAANYQLSGFNLRAGYYHDVTDVHNGYEVDFTVSRNFTLAENWSLNLSASANHKSKKLLNYYYGTTIGESVNDFFRYQPNSSGTNYSLFMSSEYALNNNWAWQLLFKRTLLSEQIRDSNIIDTDHTDTYFLGMKYTF</sequence>
<evidence type="ECO:0000256" key="1">
    <source>
        <dbReference type="ARBA" id="ARBA00004442"/>
    </source>
</evidence>
<accession>A0A0F6TRQ5</accession>
<dbReference type="Proteomes" id="UP000034071">
    <property type="component" value="Chromosome"/>
</dbReference>
<dbReference type="HOGENOM" id="CLU_063465_0_0_6"/>
<keyword evidence="5" id="KW-0998">Cell outer membrane</keyword>
<feature type="chain" id="PRO_5002510636" description="MltA-interacting MipA family protein" evidence="6">
    <location>
        <begin position="20"/>
        <end position="296"/>
    </location>
</feature>
<evidence type="ECO:0000313" key="7">
    <source>
        <dbReference type="EMBL" id="AKE52602.1"/>
    </source>
</evidence>
<feature type="signal peptide" evidence="6">
    <location>
        <begin position="1"/>
        <end position="19"/>
    </location>
</feature>
<comment type="subcellular location">
    <subcellularLocation>
        <location evidence="1">Cell outer membrane</location>
    </subcellularLocation>
</comment>
<protein>
    <recommendedName>
        <fullName evidence="9">MltA-interacting MipA family protein</fullName>
    </recommendedName>
</protein>
<dbReference type="Pfam" id="PF06629">
    <property type="entry name" value="MipA"/>
    <property type="match status" value="1"/>
</dbReference>
<dbReference type="EMBL" id="CP010975">
    <property type="protein sequence ID" value="AKE52602.1"/>
    <property type="molecule type" value="Genomic_DNA"/>
</dbReference>